<evidence type="ECO:0000313" key="2">
    <source>
        <dbReference type="EMBL" id="MBM6703650.1"/>
    </source>
</evidence>
<dbReference type="Pfam" id="PF01614">
    <property type="entry name" value="IclR_C"/>
    <property type="match status" value="1"/>
</dbReference>
<keyword evidence="3" id="KW-1185">Reference proteome</keyword>
<evidence type="ECO:0000259" key="1">
    <source>
        <dbReference type="PROSITE" id="PS51078"/>
    </source>
</evidence>
<dbReference type="PROSITE" id="PS51078">
    <property type="entry name" value="ICLR_ED"/>
    <property type="match status" value="1"/>
</dbReference>
<comment type="caution">
    <text evidence="2">The sequence shown here is derived from an EMBL/GenBank/DDBJ whole genome shotgun (WGS) entry which is preliminary data.</text>
</comment>
<dbReference type="Gene3D" id="3.30.450.40">
    <property type="match status" value="1"/>
</dbReference>
<organism evidence="2 3">
    <name type="scientific">Sutterella massiliensis</name>
    <dbReference type="NCBI Taxonomy" id="1816689"/>
    <lineage>
        <taxon>Bacteria</taxon>
        <taxon>Pseudomonadati</taxon>
        <taxon>Pseudomonadota</taxon>
        <taxon>Betaproteobacteria</taxon>
        <taxon>Burkholderiales</taxon>
        <taxon>Sutterellaceae</taxon>
        <taxon>Sutterella</taxon>
    </lineage>
</organism>
<dbReference type="PANTHER" id="PTHR30136">
    <property type="entry name" value="HELIX-TURN-HELIX TRANSCRIPTIONAL REGULATOR, ICLR FAMILY"/>
    <property type="match status" value="1"/>
</dbReference>
<evidence type="ECO:0000313" key="3">
    <source>
        <dbReference type="Proteomes" id="UP000715095"/>
    </source>
</evidence>
<gene>
    <name evidence="2" type="ORF">H6A60_03995</name>
</gene>
<feature type="domain" description="IclR-ED" evidence="1">
    <location>
        <begin position="1"/>
        <end position="158"/>
    </location>
</feature>
<dbReference type="InterPro" id="IPR050707">
    <property type="entry name" value="HTH_MetabolicPath_Reg"/>
</dbReference>
<dbReference type="PANTHER" id="PTHR30136:SF35">
    <property type="entry name" value="HTH-TYPE TRANSCRIPTIONAL REGULATOR RV1719"/>
    <property type="match status" value="1"/>
</dbReference>
<sequence length="158" mass="17840">MADEFGETIYLVRMRGRIISLAGYAKPLEAEGLHPGNAFPIHASAAGKILWSHQPADKIDAELLRPHVKFQDNTHVDPEEIRADLKEARERGFGVHDEEWNKGVFTMALPVFLNRTTPILALGVIASKTRFFERFSRENVFARLSALREKTEALLSED</sequence>
<dbReference type="SUPFAM" id="SSF55781">
    <property type="entry name" value="GAF domain-like"/>
    <property type="match status" value="1"/>
</dbReference>
<dbReference type="EMBL" id="JACJJC010000004">
    <property type="protein sequence ID" value="MBM6703650.1"/>
    <property type="molecule type" value="Genomic_DNA"/>
</dbReference>
<accession>A0ABS2DQP8</accession>
<reference evidence="2 3" key="1">
    <citation type="journal article" date="2021" name="Sci. Rep.">
        <title>The distribution of antibiotic resistance genes in chicken gut microbiota commensals.</title>
        <authorList>
            <person name="Juricova H."/>
            <person name="Matiasovicova J."/>
            <person name="Kubasova T."/>
            <person name="Cejkova D."/>
            <person name="Rychlik I."/>
        </authorList>
    </citation>
    <scope>NUCLEOTIDE SEQUENCE [LARGE SCALE GENOMIC DNA]</scope>
    <source>
        <strain evidence="2 3">An829</strain>
    </source>
</reference>
<protein>
    <recommendedName>
        <fullName evidence="1">IclR-ED domain-containing protein</fullName>
    </recommendedName>
</protein>
<dbReference type="InterPro" id="IPR029016">
    <property type="entry name" value="GAF-like_dom_sf"/>
</dbReference>
<proteinExistence type="predicted"/>
<dbReference type="InterPro" id="IPR014757">
    <property type="entry name" value="Tscrpt_reg_IclR_C"/>
</dbReference>
<name>A0ABS2DQP8_9BURK</name>
<dbReference type="Proteomes" id="UP000715095">
    <property type="component" value="Unassembled WGS sequence"/>
</dbReference>